<dbReference type="AlphaFoldDB" id="A0A381X3E6"/>
<evidence type="ECO:0000313" key="2">
    <source>
        <dbReference type="EMBL" id="SVA59245.1"/>
    </source>
</evidence>
<proteinExistence type="predicted"/>
<accession>A0A381X3E6</accession>
<feature type="transmembrane region" description="Helical" evidence="1">
    <location>
        <begin position="7"/>
        <end position="30"/>
    </location>
</feature>
<organism evidence="2">
    <name type="scientific">marine metagenome</name>
    <dbReference type="NCBI Taxonomy" id="408172"/>
    <lineage>
        <taxon>unclassified sequences</taxon>
        <taxon>metagenomes</taxon>
        <taxon>ecological metagenomes</taxon>
    </lineage>
</organism>
<sequence length="65" mass="7446">MNEKILAIALFTILGIGFVGVLFVVFPWIFSHGFSNWAQTLIDDGLIIVCLIMFVYGFYMNTRMH</sequence>
<gene>
    <name evidence="2" type="ORF">METZ01_LOCUS112099</name>
</gene>
<name>A0A381X3E6_9ZZZZ</name>
<protein>
    <submittedName>
        <fullName evidence="2">Uncharacterized protein</fullName>
    </submittedName>
</protein>
<feature type="transmembrane region" description="Helical" evidence="1">
    <location>
        <begin position="36"/>
        <end position="59"/>
    </location>
</feature>
<reference evidence="2" key="1">
    <citation type="submission" date="2018-05" db="EMBL/GenBank/DDBJ databases">
        <authorList>
            <person name="Lanie J.A."/>
            <person name="Ng W.-L."/>
            <person name="Kazmierczak K.M."/>
            <person name="Andrzejewski T.M."/>
            <person name="Davidsen T.M."/>
            <person name="Wayne K.J."/>
            <person name="Tettelin H."/>
            <person name="Glass J.I."/>
            <person name="Rusch D."/>
            <person name="Podicherti R."/>
            <person name="Tsui H.-C.T."/>
            <person name="Winkler M.E."/>
        </authorList>
    </citation>
    <scope>NUCLEOTIDE SEQUENCE</scope>
</reference>
<keyword evidence="1" id="KW-0812">Transmembrane</keyword>
<keyword evidence="1" id="KW-1133">Transmembrane helix</keyword>
<evidence type="ECO:0000256" key="1">
    <source>
        <dbReference type="SAM" id="Phobius"/>
    </source>
</evidence>
<keyword evidence="1" id="KW-0472">Membrane</keyword>
<dbReference type="EMBL" id="UINC01013764">
    <property type="protein sequence ID" value="SVA59245.1"/>
    <property type="molecule type" value="Genomic_DNA"/>
</dbReference>